<feature type="chain" id="PRO_5026293667" evidence="1">
    <location>
        <begin position="20"/>
        <end position="410"/>
    </location>
</feature>
<evidence type="ECO:0000313" key="3">
    <source>
        <dbReference type="Proteomes" id="UP000500857"/>
    </source>
</evidence>
<accession>A0A6H1U403</accession>
<dbReference type="Gene3D" id="3.40.50.1460">
    <property type="match status" value="1"/>
</dbReference>
<keyword evidence="1" id="KW-0732">Signal</keyword>
<dbReference type="RefSeq" id="WP_168571521.1">
    <property type="nucleotide sequence ID" value="NZ_CP051167.1"/>
</dbReference>
<sequence length="410" mass="45491">MRSLSIFQPLCCAFLSALLGGTHVTPTVLLTHSSSVRSTAPTCQNRSHHSPEFLVVGGGSNPYSNEIALEKNVLYFQRTLETLGYSRSRTTSFFANGDDGQATIRYLDETGNYQLKAPEIPDLAGASTLDNLSEWFSQYSSQDGDRSFFFYFTGHGLPQTFLLWGQDELSVGQFVDFLDRLPPKTTIVTMMAQCYSGSFADAIYEGGDRARPVALQTRCGFFATVGTRPSVGCTPEVNEADYKDYSSSFFAGLSGIDRTGNPVASADYNGDGRVSYAEAHAFAKVDEETMDWPVSTSEVWLQERASQADKDGFLNQAIASFLPKARPEQRYVVRELSAKFNLDLNRSYLDNLDQLDPAEINSDVQEAYLMRLGMELINIGMADRIRHSNDAESIRIFNQLIECESSFLKS</sequence>
<proteinExistence type="predicted"/>
<reference evidence="2 3" key="1">
    <citation type="submission" date="2020-04" db="EMBL/GenBank/DDBJ databases">
        <authorList>
            <person name="Basu S."/>
            <person name="Maruthanayagam V."/>
            <person name="Chakraborty S."/>
            <person name="Pramanik A."/>
            <person name="Mukherjee J."/>
            <person name="Brink B."/>
        </authorList>
    </citation>
    <scope>NUCLEOTIDE SEQUENCE [LARGE SCALE GENOMIC DNA]</scope>
    <source>
        <strain evidence="2 3">AP17</strain>
    </source>
</reference>
<evidence type="ECO:0000256" key="1">
    <source>
        <dbReference type="SAM" id="SignalP"/>
    </source>
</evidence>
<keyword evidence="3" id="KW-1185">Reference proteome</keyword>
<feature type="signal peptide" evidence="1">
    <location>
        <begin position="1"/>
        <end position="19"/>
    </location>
</feature>
<dbReference type="AlphaFoldDB" id="A0A6H1U403"/>
<name>A0A6H1U403_9CYAN</name>
<dbReference type="EMBL" id="CP051167">
    <property type="protein sequence ID" value="QIZ73375.1"/>
    <property type="molecule type" value="Genomic_DNA"/>
</dbReference>
<dbReference type="KEGG" id="oxy:HCG48_24520"/>
<gene>
    <name evidence="2" type="ORF">HCG48_24520</name>
</gene>
<protein>
    <submittedName>
        <fullName evidence="2">Caspase domain-containing protein</fullName>
    </submittedName>
</protein>
<organism evidence="2 3">
    <name type="scientific">Oxynema aestuarii AP17</name>
    <dbReference type="NCBI Taxonomy" id="2064643"/>
    <lineage>
        <taxon>Bacteria</taxon>
        <taxon>Bacillati</taxon>
        <taxon>Cyanobacteriota</taxon>
        <taxon>Cyanophyceae</taxon>
        <taxon>Oscillatoriophycideae</taxon>
        <taxon>Oscillatoriales</taxon>
        <taxon>Oscillatoriaceae</taxon>
        <taxon>Oxynema</taxon>
        <taxon>Oxynema aestuarii</taxon>
    </lineage>
</organism>
<evidence type="ECO:0000313" key="2">
    <source>
        <dbReference type="EMBL" id="QIZ73375.1"/>
    </source>
</evidence>
<dbReference type="Proteomes" id="UP000500857">
    <property type="component" value="Chromosome"/>
</dbReference>